<feature type="compositionally biased region" description="Polar residues" evidence="11">
    <location>
        <begin position="210"/>
        <end position="220"/>
    </location>
</feature>
<evidence type="ECO:0000313" key="13">
    <source>
        <dbReference type="Proteomes" id="UP000323000"/>
    </source>
</evidence>
<dbReference type="Proteomes" id="UP000323000">
    <property type="component" value="Chromosome 9"/>
</dbReference>
<evidence type="ECO:0000313" key="12">
    <source>
        <dbReference type="EMBL" id="TXG54949.1"/>
    </source>
</evidence>
<evidence type="ECO:0000256" key="6">
    <source>
        <dbReference type="ARBA" id="ARBA00022728"/>
    </source>
</evidence>
<comment type="function">
    <text evidence="10">Protein associated with the U5 snRNP, during its maturation and its post-splicing recycling and which is required for spliceosomal tri-snRNP complex assembly in the nucleus. Has a molecular sequestering activity and transiently hinders SNRNP200 binding sites for constitutive splicing factors that intervene later during the assembly of the spliceosome and splicing. Together with its molecular sequestering activity, may also function as a molecular adapter and placeholder, coordinating the assembly of the U5 snRNP and its association with the U4/U6 di-snRNP.</text>
</comment>
<feature type="region of interest" description="Disordered" evidence="11">
    <location>
        <begin position="349"/>
        <end position="368"/>
    </location>
</feature>
<evidence type="ECO:0000256" key="3">
    <source>
        <dbReference type="ARBA" id="ARBA00010362"/>
    </source>
</evidence>
<evidence type="ECO:0000256" key="2">
    <source>
        <dbReference type="ARBA" id="ARBA00004496"/>
    </source>
</evidence>
<dbReference type="GO" id="GO:0005681">
    <property type="term" value="C:spliceosomal complex"/>
    <property type="evidence" value="ECO:0007669"/>
    <property type="project" value="UniProtKB-KW"/>
</dbReference>
<feature type="region of interest" description="Disordered" evidence="11">
    <location>
        <begin position="199"/>
        <end position="259"/>
    </location>
</feature>
<evidence type="ECO:0000256" key="7">
    <source>
        <dbReference type="ARBA" id="ARBA00023187"/>
    </source>
</evidence>
<evidence type="ECO:0000256" key="9">
    <source>
        <dbReference type="ARBA" id="ARBA00035304"/>
    </source>
</evidence>
<evidence type="ECO:0000256" key="4">
    <source>
        <dbReference type="ARBA" id="ARBA00022490"/>
    </source>
</evidence>
<reference evidence="13" key="1">
    <citation type="journal article" date="2019" name="Gigascience">
        <title>De novo genome assembly of the endangered Acer yangbiense, a plant species with extremely small populations endemic to Yunnan Province, China.</title>
        <authorList>
            <person name="Yang J."/>
            <person name="Wariss H.M."/>
            <person name="Tao L."/>
            <person name="Zhang R."/>
            <person name="Yun Q."/>
            <person name="Hollingsworth P."/>
            <person name="Dao Z."/>
            <person name="Luo G."/>
            <person name="Guo H."/>
            <person name="Ma Y."/>
            <person name="Sun W."/>
        </authorList>
    </citation>
    <scope>NUCLEOTIDE SEQUENCE [LARGE SCALE GENOMIC DNA]</scope>
    <source>
        <strain evidence="13">cv. Malutang</strain>
    </source>
</reference>
<sequence>MEDNFRVRVDKIFGSLSSSASPNPSSLWSLTDDEIEKNEWNRDKDEAEPETELDTLFAKRREKKAEDFSGELEKDILDLDDDLIEDDETQARDSCGSSSQSVRGDDYNDEEWEIKSNIGADCTLDYEEEEDQYDKQAVGKEKPGDRLYLKEINDYVTDACTFDELPESLKDVARDPRANHIAAKLRLKEDAEAAKKIDTLRVSEKDDHSVTNAETNTSEDANPKPILKRGDTQPDTKRQKRVRFDSECKDDFDEKSKGDEAMVSNEVSTLPADFPSSIPDYIQNPSKYTRYTFDSEDMDEKSNRQAYMDFLNMVKKSNTTESPNDEYFELPKTVTFIPKRKTGDIAMAENDTKSKQNHDGRRGLPISITAGDEEVNEVCAMEEDEPETVTDKLVGSQKSGRKYRMKAKTESE</sequence>
<evidence type="ECO:0000256" key="8">
    <source>
        <dbReference type="ARBA" id="ARBA00023242"/>
    </source>
</evidence>
<dbReference type="AlphaFoldDB" id="A0A5C7HDL7"/>
<keyword evidence="7" id="KW-0508">mRNA splicing</keyword>
<dbReference type="GO" id="GO:0006397">
    <property type="term" value="P:mRNA processing"/>
    <property type="evidence" value="ECO:0007669"/>
    <property type="project" value="UniProtKB-KW"/>
</dbReference>
<dbReference type="OrthoDB" id="1906282at2759"/>
<comment type="similarity">
    <text evidence="3">Belongs to the TSSC4 family.</text>
</comment>
<protein>
    <recommendedName>
        <fullName evidence="9">U5 small nuclear ribonucleoprotein TSSC4</fullName>
    </recommendedName>
</protein>
<keyword evidence="6" id="KW-0747">Spliceosome</keyword>
<feature type="region of interest" description="Disordered" evidence="11">
    <location>
        <begin position="81"/>
        <end position="110"/>
    </location>
</feature>
<dbReference type="PANTHER" id="PTHR13445:SF3">
    <property type="entry name" value="U5 SMALL NUCLEAR RIBONUCLEOPROTEIN TSSC4"/>
    <property type="match status" value="1"/>
</dbReference>
<name>A0A5C7HDL7_9ROSI</name>
<accession>A0A5C7HDL7</accession>
<keyword evidence="5" id="KW-0507">mRNA processing</keyword>
<comment type="caution">
    <text evidence="12">The sequence shown here is derived from an EMBL/GenBank/DDBJ whole genome shotgun (WGS) entry which is preliminary data.</text>
</comment>
<dbReference type="InterPro" id="IPR029338">
    <property type="entry name" value="TSSC4"/>
</dbReference>
<evidence type="ECO:0000256" key="5">
    <source>
        <dbReference type="ARBA" id="ARBA00022664"/>
    </source>
</evidence>
<feature type="region of interest" description="Disordered" evidence="11">
    <location>
        <begin position="380"/>
        <end position="412"/>
    </location>
</feature>
<proteinExistence type="inferred from homology"/>
<feature type="compositionally biased region" description="Low complexity" evidence="11">
    <location>
        <begin position="15"/>
        <end position="30"/>
    </location>
</feature>
<dbReference type="Pfam" id="PF15264">
    <property type="entry name" value="TSSC4"/>
    <property type="match status" value="1"/>
</dbReference>
<keyword evidence="8" id="KW-0539">Nucleus</keyword>
<dbReference type="EMBL" id="VAHF01000009">
    <property type="protein sequence ID" value="TXG54949.1"/>
    <property type="molecule type" value="Genomic_DNA"/>
</dbReference>
<feature type="region of interest" description="Disordered" evidence="11">
    <location>
        <begin position="15"/>
        <end position="57"/>
    </location>
</feature>
<evidence type="ECO:0000256" key="1">
    <source>
        <dbReference type="ARBA" id="ARBA00004123"/>
    </source>
</evidence>
<evidence type="ECO:0000256" key="10">
    <source>
        <dbReference type="ARBA" id="ARBA00045970"/>
    </source>
</evidence>
<dbReference type="GO" id="GO:0005737">
    <property type="term" value="C:cytoplasm"/>
    <property type="evidence" value="ECO:0007669"/>
    <property type="project" value="UniProtKB-SubCell"/>
</dbReference>
<keyword evidence="4" id="KW-0963">Cytoplasm</keyword>
<feature type="compositionally biased region" description="Basic and acidic residues" evidence="11">
    <location>
        <begin position="228"/>
        <end position="259"/>
    </location>
</feature>
<feature type="compositionally biased region" description="Basic and acidic residues" evidence="11">
    <location>
        <begin position="199"/>
        <end position="209"/>
    </location>
</feature>
<feature type="compositionally biased region" description="Basic and acidic residues" evidence="11">
    <location>
        <begin position="350"/>
        <end position="362"/>
    </location>
</feature>
<evidence type="ECO:0000256" key="11">
    <source>
        <dbReference type="SAM" id="MobiDB-lite"/>
    </source>
</evidence>
<organism evidence="12 13">
    <name type="scientific">Acer yangbiense</name>
    <dbReference type="NCBI Taxonomy" id="1000413"/>
    <lineage>
        <taxon>Eukaryota</taxon>
        <taxon>Viridiplantae</taxon>
        <taxon>Streptophyta</taxon>
        <taxon>Embryophyta</taxon>
        <taxon>Tracheophyta</taxon>
        <taxon>Spermatophyta</taxon>
        <taxon>Magnoliopsida</taxon>
        <taxon>eudicotyledons</taxon>
        <taxon>Gunneridae</taxon>
        <taxon>Pentapetalae</taxon>
        <taxon>rosids</taxon>
        <taxon>malvids</taxon>
        <taxon>Sapindales</taxon>
        <taxon>Sapindaceae</taxon>
        <taxon>Hippocastanoideae</taxon>
        <taxon>Acereae</taxon>
        <taxon>Acer</taxon>
    </lineage>
</organism>
<keyword evidence="13" id="KW-1185">Reference proteome</keyword>
<gene>
    <name evidence="12" type="ORF">EZV62_020205</name>
</gene>
<comment type="subcellular location">
    <subcellularLocation>
        <location evidence="2">Cytoplasm</location>
    </subcellularLocation>
    <subcellularLocation>
        <location evidence="1">Nucleus</location>
    </subcellularLocation>
</comment>
<dbReference type="GO" id="GO:0008380">
    <property type="term" value="P:RNA splicing"/>
    <property type="evidence" value="ECO:0007669"/>
    <property type="project" value="UniProtKB-KW"/>
</dbReference>
<dbReference type="PANTHER" id="PTHR13445">
    <property type="entry name" value="TUMOR SUPPRESSING SUBTRANSFERABLE CANDIDATE 4 TSSC4"/>
    <property type="match status" value="1"/>
</dbReference>